<reference evidence="1" key="1">
    <citation type="submission" date="2022-07" db="EMBL/GenBank/DDBJ databases">
        <title>Genome Sequence of Phlebia brevispora.</title>
        <authorList>
            <person name="Buettner E."/>
        </authorList>
    </citation>
    <scope>NUCLEOTIDE SEQUENCE</scope>
    <source>
        <strain evidence="1">MPL23</strain>
    </source>
</reference>
<accession>A0ACC1T1Z3</accession>
<comment type="caution">
    <text evidence="1">The sequence shown here is derived from an EMBL/GenBank/DDBJ whole genome shotgun (WGS) entry which is preliminary data.</text>
</comment>
<evidence type="ECO:0000313" key="2">
    <source>
        <dbReference type="Proteomes" id="UP001148662"/>
    </source>
</evidence>
<dbReference type="EMBL" id="JANHOG010000830">
    <property type="protein sequence ID" value="KAJ3551250.1"/>
    <property type="molecule type" value="Genomic_DNA"/>
</dbReference>
<name>A0ACC1T1Z3_9APHY</name>
<proteinExistence type="predicted"/>
<dbReference type="Proteomes" id="UP001148662">
    <property type="component" value="Unassembled WGS sequence"/>
</dbReference>
<evidence type="ECO:0000313" key="1">
    <source>
        <dbReference type="EMBL" id="KAJ3551250.1"/>
    </source>
</evidence>
<gene>
    <name evidence="1" type="ORF">NM688_g4814</name>
</gene>
<sequence length="295" mass="31344">MSQIAANVVVGRLQSSHYPSSRLRFVKRGRLLVFFASVLYSTLLLRCNATALNITTPPNSTSCTPIPLQWSGESPPYTVRVFGMSLLAGCKPSSSSSCEASNMIYELGVEGTLMKLVVGSNQVNMSTWYYMVFVEHGSDVTDSAISDNFNISPGSGTCDGELADAVPADFSTTSSSKPTQSSGIGSSTSNPSPTSSGGGTSSTSNSASPTQTDGANSDKNKPFDDTGSSKHHSNDDTIIGAVVGSVGGTLFAAIVFLFWRRWSNRRSRKGQWDVEIDDDGPPAHLLFLHAIFVCR</sequence>
<organism evidence="1 2">
    <name type="scientific">Phlebia brevispora</name>
    <dbReference type="NCBI Taxonomy" id="194682"/>
    <lineage>
        <taxon>Eukaryota</taxon>
        <taxon>Fungi</taxon>
        <taxon>Dikarya</taxon>
        <taxon>Basidiomycota</taxon>
        <taxon>Agaricomycotina</taxon>
        <taxon>Agaricomycetes</taxon>
        <taxon>Polyporales</taxon>
        <taxon>Meruliaceae</taxon>
        <taxon>Phlebia</taxon>
    </lineage>
</organism>
<keyword evidence="2" id="KW-1185">Reference proteome</keyword>
<protein>
    <submittedName>
        <fullName evidence="1">Uncharacterized protein</fullName>
    </submittedName>
</protein>